<feature type="signal peptide" evidence="9">
    <location>
        <begin position="1"/>
        <end position="30"/>
    </location>
</feature>
<dbReference type="PANTHER" id="PTHR43649:SF31">
    <property type="entry name" value="SN-GLYCEROL-3-PHOSPHATE-BINDING PERIPLASMIC PROTEIN UGPB"/>
    <property type="match status" value="1"/>
</dbReference>
<dbReference type="Pfam" id="PF13416">
    <property type="entry name" value="SBP_bac_8"/>
    <property type="match status" value="1"/>
</dbReference>
<evidence type="ECO:0000313" key="11">
    <source>
        <dbReference type="Proteomes" id="UP000185494"/>
    </source>
</evidence>
<comment type="subcellular location">
    <subcellularLocation>
        <location evidence="1">Periplasm</location>
    </subcellularLocation>
</comment>
<feature type="compositionally biased region" description="Polar residues" evidence="8">
    <location>
        <begin position="433"/>
        <end position="448"/>
    </location>
</feature>
<dbReference type="CDD" id="cd14748">
    <property type="entry name" value="PBP2_UgpB"/>
    <property type="match status" value="1"/>
</dbReference>
<dbReference type="PANTHER" id="PTHR43649">
    <property type="entry name" value="ARABINOSE-BINDING PROTEIN-RELATED"/>
    <property type="match status" value="1"/>
</dbReference>
<dbReference type="Proteomes" id="UP000185494">
    <property type="component" value="Chromosome 1"/>
</dbReference>
<keyword evidence="6 9" id="KW-0732">Signal</keyword>
<evidence type="ECO:0000256" key="3">
    <source>
        <dbReference type="ARBA" id="ARBA00011557"/>
    </source>
</evidence>
<gene>
    <name evidence="10" type="ORF">RGI145_08560</name>
</gene>
<comment type="function">
    <text evidence="7">Part of the ABC transporter complex UgpBAEC involved in sn-glycerol-3-phosphate (G3P) import. Binds G3P.</text>
</comment>
<name>A0A1L7AKB8_9PROT</name>
<evidence type="ECO:0000256" key="5">
    <source>
        <dbReference type="ARBA" id="ARBA00022448"/>
    </source>
</evidence>
<sequence length="457" mass="49594">MMRRRSVAAGALALASAPLALGLLGRPALAQGTGNRTELQFWHGLTQPLGGMLEQIAADFSESQDKFRINASFRGSYPDTMVAAIAAFRAGTAPHIVQMFEVGTGTMINAGRAIVPLHELASQTKVDLGTADYLAAIKGYYSLPDGRLMSLPFNSSTSIVFYNKDAFRKAGLDPSKFPATWPEVAEAMRKLKAAGFSSPMTTSWPTWLNIEQVSAIHNIPLATRANGFEGLDAELRIHNPLLVKHLGNLVEWQKEGLYRYGGRDSAADALFPSGECPIVMASSGLRARTVKEAKFEWGAAMLPYYPEVKGAPINSIIGGASLWVMQGGPRAQRSAAELQGIAEFFRYLGRQDIAAKWHQDTGYLPVSMGAYKATKESGFYEKNPGADVPVEQLLRGGGNTTENSRGIRLGGFPEIRNIIQEEMERALQGNQSADQALANAQTRGNQVLRNFERTNKG</sequence>
<dbReference type="SUPFAM" id="SSF53850">
    <property type="entry name" value="Periplasmic binding protein-like II"/>
    <property type="match status" value="1"/>
</dbReference>
<dbReference type="GO" id="GO:0042597">
    <property type="term" value="C:periplasmic space"/>
    <property type="evidence" value="ECO:0007669"/>
    <property type="project" value="UniProtKB-SubCell"/>
</dbReference>
<evidence type="ECO:0000313" key="10">
    <source>
        <dbReference type="EMBL" id="APT59214.1"/>
    </source>
</evidence>
<dbReference type="KEGG" id="rgi:RGI145_08560"/>
<evidence type="ECO:0000256" key="7">
    <source>
        <dbReference type="ARBA" id="ARBA00034473"/>
    </source>
</evidence>
<evidence type="ECO:0000256" key="8">
    <source>
        <dbReference type="SAM" id="MobiDB-lite"/>
    </source>
</evidence>
<evidence type="ECO:0000256" key="2">
    <source>
        <dbReference type="ARBA" id="ARBA00008520"/>
    </source>
</evidence>
<feature type="region of interest" description="Disordered" evidence="8">
    <location>
        <begin position="433"/>
        <end position="457"/>
    </location>
</feature>
<dbReference type="InterPro" id="IPR006059">
    <property type="entry name" value="SBP"/>
</dbReference>
<dbReference type="EMBL" id="CP015583">
    <property type="protein sequence ID" value="APT59214.1"/>
    <property type="molecule type" value="Genomic_DNA"/>
</dbReference>
<evidence type="ECO:0000256" key="6">
    <source>
        <dbReference type="ARBA" id="ARBA00022729"/>
    </source>
</evidence>
<keyword evidence="5" id="KW-0813">Transport</keyword>
<accession>A0A1L7AKB8</accession>
<comment type="subunit">
    <text evidence="3">The complex is composed of two ATP-binding proteins (UgpC), two transmembrane proteins (UgpA and UgpE) and a solute-binding protein (UgpB).</text>
</comment>
<dbReference type="STRING" id="257708.RGI145_08560"/>
<proteinExistence type="inferred from homology"/>
<dbReference type="eggNOG" id="COG1653">
    <property type="taxonomic scope" value="Bacteria"/>
</dbReference>
<evidence type="ECO:0000256" key="1">
    <source>
        <dbReference type="ARBA" id="ARBA00004418"/>
    </source>
</evidence>
<dbReference type="AlphaFoldDB" id="A0A1L7AKB8"/>
<dbReference type="InterPro" id="IPR050490">
    <property type="entry name" value="Bact_solute-bd_prot1"/>
</dbReference>
<evidence type="ECO:0000256" key="9">
    <source>
        <dbReference type="SAM" id="SignalP"/>
    </source>
</evidence>
<protein>
    <recommendedName>
        <fullName evidence="4">sn-glycerol-3-phosphate-binding periplasmic protein UgpB</fullName>
    </recommendedName>
</protein>
<reference evidence="10 11" key="1">
    <citation type="submission" date="2016-05" db="EMBL/GenBank/DDBJ databases">
        <title>Complete Genome and Methylome Analysis of Psychrotrophic Bacterial Isolates from Antarctic Lake Untersee.</title>
        <authorList>
            <person name="Fomenkov A."/>
            <person name="Akimov V.N."/>
            <person name="Vasilyeva L.V."/>
            <person name="Andersen D."/>
            <person name="Vincze T."/>
            <person name="Roberts R.J."/>
        </authorList>
    </citation>
    <scope>NUCLEOTIDE SEQUENCE [LARGE SCALE GENOMIC DNA]</scope>
    <source>
        <strain evidence="10 11">U14-5</strain>
    </source>
</reference>
<organism evidence="10 11">
    <name type="scientific">Roseomonas gilardii</name>
    <dbReference type="NCBI Taxonomy" id="257708"/>
    <lineage>
        <taxon>Bacteria</taxon>
        <taxon>Pseudomonadati</taxon>
        <taxon>Pseudomonadota</taxon>
        <taxon>Alphaproteobacteria</taxon>
        <taxon>Acetobacterales</taxon>
        <taxon>Roseomonadaceae</taxon>
        <taxon>Roseomonas</taxon>
    </lineage>
</organism>
<feature type="chain" id="PRO_5011956290" description="sn-glycerol-3-phosphate-binding periplasmic protein UgpB" evidence="9">
    <location>
        <begin position="31"/>
        <end position="457"/>
    </location>
</feature>
<evidence type="ECO:0000256" key="4">
    <source>
        <dbReference type="ARBA" id="ARBA00017470"/>
    </source>
</evidence>
<comment type="similarity">
    <text evidence="2">Belongs to the bacterial solute-binding protein 1 family.</text>
</comment>
<dbReference type="Gene3D" id="3.40.190.10">
    <property type="entry name" value="Periplasmic binding protein-like II"/>
    <property type="match status" value="2"/>
</dbReference>
<dbReference type="NCBIfam" id="NF008211">
    <property type="entry name" value="PRK10974.1"/>
    <property type="match status" value="1"/>
</dbReference>